<feature type="transmembrane region" description="Helical" evidence="7">
    <location>
        <begin position="198"/>
        <end position="222"/>
    </location>
</feature>
<feature type="region of interest" description="Disordered" evidence="6">
    <location>
        <begin position="350"/>
        <end position="383"/>
    </location>
</feature>
<reference evidence="9" key="1">
    <citation type="submission" date="2022-06" db="EMBL/GenBank/DDBJ databases">
        <title>Complete genome sequences of two strains of the flax pathogen Septoria linicola.</title>
        <authorList>
            <person name="Lapalu N."/>
            <person name="Simon A."/>
            <person name="Demenou B."/>
            <person name="Paumier D."/>
            <person name="Guillot M.-P."/>
            <person name="Gout L."/>
            <person name="Valade R."/>
        </authorList>
    </citation>
    <scope>NUCLEOTIDE SEQUENCE</scope>
    <source>
        <strain evidence="9">SE15195</strain>
    </source>
</reference>
<evidence type="ECO:0000256" key="4">
    <source>
        <dbReference type="ARBA" id="ARBA00023136"/>
    </source>
</evidence>
<feature type="transmembrane region" description="Helical" evidence="7">
    <location>
        <begin position="150"/>
        <end position="171"/>
    </location>
</feature>
<evidence type="ECO:0000256" key="2">
    <source>
        <dbReference type="ARBA" id="ARBA00022692"/>
    </source>
</evidence>
<feature type="transmembrane region" description="Helical" evidence="7">
    <location>
        <begin position="68"/>
        <end position="93"/>
    </location>
</feature>
<dbReference type="AlphaFoldDB" id="A0A9Q9AXA9"/>
<sequence length="569" mass="63260">MACLQTSGCTFQDQLAASRFQADTCRSTPRDRSLVLSVVGYVLFAVAAVFTLAMLISRSSAFPRGGYGWNDLVAAICFAALTVFFVAEYYAVMYGNGRDIWSLNLDDSMRFQMWLYIAGIFYVFVIFGTKISIVLLYLRVWPDATTFRKLCWITLGLLAAALVAFEVSTIAQCRPISSQWEQLEDLNLQGQCIDRQSLLWALAGVVIAFDVVVMLLPVRHLVKLKISSAKRVGACAVFLVGFAVTAMSIARIFYVRDFTTAFNKTYDYSFLSLFGSIEVYLSQVACCMPSIAGLAQRLWSSMTTDFSSLGSKKSSRTSMRISAPLQIPEIHDFADIKTPRDIPDLEKAEKRESADMDYVSDDESAPPPVVQRSSHNSHALKHNSSFEPIIERIEHQRATYRSSATTAVRHSNYRDSGTDARTPDILYHDHQNQLRLEIHDPPDQPIKAQLQYVDKNDAFHDLELQGRPKTSSTRPNTAPTQGSPLSSYSTTNYSSSSISTDPSMAAGAPIGPRLSLLQPNLLPWSQPLKGRPSMEDRSKSEEEKLADLANAHKILTEEGMSSNHTQSTI</sequence>
<keyword evidence="10" id="KW-1185">Reference proteome</keyword>
<feature type="region of interest" description="Disordered" evidence="6">
    <location>
        <begin position="400"/>
        <end position="423"/>
    </location>
</feature>
<dbReference type="InterPro" id="IPR052337">
    <property type="entry name" value="SAT4-like"/>
</dbReference>
<accession>A0A9Q9AXA9</accession>
<dbReference type="EMBL" id="CP099422">
    <property type="protein sequence ID" value="USW53511.1"/>
    <property type="molecule type" value="Genomic_DNA"/>
</dbReference>
<name>A0A9Q9AXA9_9PEZI</name>
<protein>
    <recommendedName>
        <fullName evidence="8">Rhodopsin domain-containing protein</fullName>
    </recommendedName>
</protein>
<feature type="compositionally biased region" description="Basic and acidic residues" evidence="6">
    <location>
        <begin position="532"/>
        <end position="543"/>
    </location>
</feature>
<feature type="region of interest" description="Disordered" evidence="6">
    <location>
        <begin position="523"/>
        <end position="543"/>
    </location>
</feature>
<gene>
    <name evidence="9" type="ORF">Slin15195_G068300</name>
</gene>
<keyword evidence="3 7" id="KW-1133">Transmembrane helix</keyword>
<feature type="compositionally biased region" description="Basic and acidic residues" evidence="6">
    <location>
        <begin position="412"/>
        <end position="423"/>
    </location>
</feature>
<feature type="compositionally biased region" description="Polar residues" evidence="6">
    <location>
        <begin position="371"/>
        <end position="383"/>
    </location>
</feature>
<evidence type="ECO:0000313" key="9">
    <source>
        <dbReference type="EMBL" id="USW53511.1"/>
    </source>
</evidence>
<keyword evidence="2 7" id="KW-0812">Transmembrane</keyword>
<feature type="domain" description="Rhodopsin" evidence="8">
    <location>
        <begin position="64"/>
        <end position="296"/>
    </location>
</feature>
<evidence type="ECO:0000256" key="7">
    <source>
        <dbReference type="SAM" id="Phobius"/>
    </source>
</evidence>
<dbReference type="Pfam" id="PF20684">
    <property type="entry name" value="Fung_rhodopsin"/>
    <property type="match status" value="1"/>
</dbReference>
<feature type="compositionally biased region" description="Polar residues" evidence="6">
    <location>
        <begin position="468"/>
        <end position="482"/>
    </location>
</feature>
<proteinExistence type="inferred from homology"/>
<feature type="compositionally biased region" description="Low complexity" evidence="6">
    <location>
        <begin position="483"/>
        <end position="503"/>
    </location>
</feature>
<keyword evidence="4 7" id="KW-0472">Membrane</keyword>
<dbReference type="GO" id="GO:0016020">
    <property type="term" value="C:membrane"/>
    <property type="evidence" value="ECO:0007669"/>
    <property type="project" value="UniProtKB-SubCell"/>
</dbReference>
<feature type="transmembrane region" description="Helical" evidence="7">
    <location>
        <begin position="234"/>
        <end position="254"/>
    </location>
</feature>
<dbReference type="InterPro" id="IPR049326">
    <property type="entry name" value="Rhodopsin_dom_fungi"/>
</dbReference>
<dbReference type="Proteomes" id="UP001056384">
    <property type="component" value="Chromosome 5"/>
</dbReference>
<evidence type="ECO:0000256" key="6">
    <source>
        <dbReference type="SAM" id="MobiDB-lite"/>
    </source>
</evidence>
<evidence type="ECO:0000259" key="8">
    <source>
        <dbReference type="Pfam" id="PF20684"/>
    </source>
</evidence>
<dbReference type="PANTHER" id="PTHR33048:SF160">
    <property type="entry name" value="SAT4 FAMILY MEMBRANE PROTEIN"/>
    <property type="match status" value="1"/>
</dbReference>
<evidence type="ECO:0000256" key="5">
    <source>
        <dbReference type="ARBA" id="ARBA00038359"/>
    </source>
</evidence>
<evidence type="ECO:0000256" key="3">
    <source>
        <dbReference type="ARBA" id="ARBA00022989"/>
    </source>
</evidence>
<comment type="subcellular location">
    <subcellularLocation>
        <location evidence="1">Membrane</location>
        <topology evidence="1">Multi-pass membrane protein</topology>
    </subcellularLocation>
</comment>
<feature type="transmembrane region" description="Helical" evidence="7">
    <location>
        <begin position="34"/>
        <end position="56"/>
    </location>
</feature>
<dbReference type="PANTHER" id="PTHR33048">
    <property type="entry name" value="PTH11-LIKE INTEGRAL MEMBRANE PROTEIN (AFU_ORTHOLOGUE AFUA_5G11245)"/>
    <property type="match status" value="1"/>
</dbReference>
<feature type="compositionally biased region" description="Polar residues" evidence="6">
    <location>
        <begin position="400"/>
        <end position="409"/>
    </location>
</feature>
<evidence type="ECO:0000313" key="10">
    <source>
        <dbReference type="Proteomes" id="UP001056384"/>
    </source>
</evidence>
<comment type="similarity">
    <text evidence="5">Belongs to the SAT4 family.</text>
</comment>
<feature type="region of interest" description="Disordered" evidence="6">
    <location>
        <begin position="465"/>
        <end position="511"/>
    </location>
</feature>
<evidence type="ECO:0000256" key="1">
    <source>
        <dbReference type="ARBA" id="ARBA00004141"/>
    </source>
</evidence>
<organism evidence="9 10">
    <name type="scientific">Septoria linicola</name>
    <dbReference type="NCBI Taxonomy" id="215465"/>
    <lineage>
        <taxon>Eukaryota</taxon>
        <taxon>Fungi</taxon>
        <taxon>Dikarya</taxon>
        <taxon>Ascomycota</taxon>
        <taxon>Pezizomycotina</taxon>
        <taxon>Dothideomycetes</taxon>
        <taxon>Dothideomycetidae</taxon>
        <taxon>Mycosphaerellales</taxon>
        <taxon>Mycosphaerellaceae</taxon>
        <taxon>Septoria</taxon>
    </lineage>
</organism>
<feature type="transmembrane region" description="Helical" evidence="7">
    <location>
        <begin position="113"/>
        <end position="138"/>
    </location>
</feature>